<dbReference type="Gene3D" id="1.25.40.10">
    <property type="entry name" value="Tetratricopeptide repeat domain"/>
    <property type="match status" value="1"/>
</dbReference>
<evidence type="ECO:0000256" key="1">
    <source>
        <dbReference type="SAM" id="MobiDB-lite"/>
    </source>
</evidence>
<dbReference type="InterPro" id="IPR011990">
    <property type="entry name" value="TPR-like_helical_dom_sf"/>
</dbReference>
<accession>A0A5C6BG01</accession>
<dbReference type="EMBL" id="SJPU01000003">
    <property type="protein sequence ID" value="TWU10612.1"/>
    <property type="molecule type" value="Genomic_DNA"/>
</dbReference>
<feature type="compositionally biased region" description="Basic and acidic residues" evidence="1">
    <location>
        <begin position="28"/>
        <end position="37"/>
    </location>
</feature>
<dbReference type="AlphaFoldDB" id="A0A5C6BG01"/>
<dbReference type="OrthoDB" id="286371at2"/>
<dbReference type="Proteomes" id="UP000319908">
    <property type="component" value="Unassembled WGS sequence"/>
</dbReference>
<gene>
    <name evidence="2" type="ORF">Poly21_45180</name>
</gene>
<keyword evidence="3" id="KW-1185">Reference proteome</keyword>
<comment type="caution">
    <text evidence="2">The sequence shown here is derived from an EMBL/GenBank/DDBJ whole genome shotgun (WGS) entry which is preliminary data.</text>
</comment>
<feature type="region of interest" description="Disordered" evidence="1">
    <location>
        <begin position="1"/>
        <end position="37"/>
    </location>
</feature>
<reference evidence="2 3" key="1">
    <citation type="journal article" date="2020" name="Antonie Van Leeuwenhoek">
        <title>Rhodopirellula heiligendammensis sp. nov., Rhodopirellula pilleata sp. nov., and Rhodopirellula solitaria sp. nov. isolated from natural or artificial marine surfaces in Northern Germany and California, USA, and emended description of the genus Rhodopirellula.</title>
        <authorList>
            <person name="Kallscheuer N."/>
            <person name="Wiegand S."/>
            <person name="Jogler M."/>
            <person name="Boedeker C."/>
            <person name="Peeters S.H."/>
            <person name="Rast P."/>
            <person name="Heuer A."/>
            <person name="Jetten M.S.M."/>
            <person name="Rohde M."/>
            <person name="Jogler C."/>
        </authorList>
    </citation>
    <scope>NUCLEOTIDE SEQUENCE [LARGE SCALE GENOMIC DNA]</scope>
    <source>
        <strain evidence="2 3">Poly21</strain>
    </source>
</reference>
<proteinExistence type="predicted"/>
<evidence type="ECO:0000313" key="2">
    <source>
        <dbReference type="EMBL" id="TWU10612.1"/>
    </source>
</evidence>
<dbReference type="RefSeq" id="WP_146409026.1">
    <property type="nucleotide sequence ID" value="NZ_SJPU01000003.1"/>
</dbReference>
<evidence type="ECO:0000313" key="3">
    <source>
        <dbReference type="Proteomes" id="UP000319908"/>
    </source>
</evidence>
<name>A0A5C6BG01_9BACT</name>
<protein>
    <submittedName>
        <fullName evidence="2">Uncharacterized protein</fullName>
    </submittedName>
</protein>
<dbReference type="SUPFAM" id="SSF48452">
    <property type="entry name" value="TPR-like"/>
    <property type="match status" value="1"/>
</dbReference>
<sequence>MSSPAHPAGDSSEKSTPHAATGGPNRRQALERRLKDARTDREAYFELAAIYRSEGRPMQATKILKQGCEVFPDDLDLLWEFEEAQLARSIQQLTEVREMAAKAKNAAFDQDLDRCSMDWANCRVKVCRARLNRDPSLQHFRLVLGEALYDLEKHAEAINELEPLLANDNHSSAAAYWIGKCHLVLGSDIESMHWFRIASMRRSVTSPPKVRIAALRMLIDLAERHGVAATHELYKSTLASVLESAHVHHT</sequence>
<organism evidence="2 3">
    <name type="scientific">Allorhodopirellula heiligendammensis</name>
    <dbReference type="NCBI Taxonomy" id="2714739"/>
    <lineage>
        <taxon>Bacteria</taxon>
        <taxon>Pseudomonadati</taxon>
        <taxon>Planctomycetota</taxon>
        <taxon>Planctomycetia</taxon>
        <taxon>Pirellulales</taxon>
        <taxon>Pirellulaceae</taxon>
        <taxon>Allorhodopirellula</taxon>
    </lineage>
</organism>